<sequence length="131" mass="15004">MAVMFNKLMCRFGIGATKIDLVLNQKEFHPGDVIRGEYELTGGRVEQKLKRIETDLLQYDQNSDRSSVLHQNTILSSSTMKANEQRTIHFSCRLSDSFPPSSEDVSYKFVTRLVFDDGVNSVDHDEFRILV</sequence>
<proteinExistence type="predicted"/>
<dbReference type="OrthoDB" id="2988706at2"/>
<dbReference type="PANTHER" id="PTHR40053:SF1">
    <property type="entry name" value="SPORULATION-CONTROL PROTEIN SPO0M"/>
    <property type="match status" value="1"/>
</dbReference>
<gene>
    <name evidence="1" type="ORF">DET59_101300</name>
</gene>
<protein>
    <submittedName>
        <fullName evidence="1">Sporulation-control protein</fullName>
    </submittedName>
</protein>
<dbReference type="Proteomes" id="UP000252118">
    <property type="component" value="Unassembled WGS sequence"/>
</dbReference>
<reference evidence="1 2" key="1">
    <citation type="submission" date="2018-06" db="EMBL/GenBank/DDBJ databases">
        <title>Freshwater and sediment microbial communities from various areas in North America, analyzing microbe dynamics in response to fracking.</title>
        <authorList>
            <person name="Lamendella R."/>
        </authorList>
    </citation>
    <scope>NUCLEOTIDE SEQUENCE [LARGE SCALE GENOMIC DNA]</scope>
    <source>
        <strain evidence="1 2">97B</strain>
    </source>
</reference>
<name>A0A366EZU4_9BACI</name>
<comment type="caution">
    <text evidence="1">The sequence shown here is derived from an EMBL/GenBank/DDBJ whole genome shotgun (WGS) entry which is preliminary data.</text>
</comment>
<dbReference type="InterPro" id="IPR009776">
    <property type="entry name" value="Spore_0_M"/>
</dbReference>
<dbReference type="RefSeq" id="WP_113967818.1">
    <property type="nucleotide sequence ID" value="NZ_QNRJ01000001.1"/>
</dbReference>
<evidence type="ECO:0000313" key="2">
    <source>
        <dbReference type="Proteomes" id="UP000252118"/>
    </source>
</evidence>
<evidence type="ECO:0000313" key="1">
    <source>
        <dbReference type="EMBL" id="RBP07931.1"/>
    </source>
</evidence>
<dbReference type="Pfam" id="PF07070">
    <property type="entry name" value="Spo0M"/>
    <property type="match status" value="1"/>
</dbReference>
<dbReference type="AlphaFoldDB" id="A0A366EZU4"/>
<dbReference type="PANTHER" id="PTHR40053">
    <property type="entry name" value="SPORULATION-CONTROL PROTEIN SPO0M"/>
    <property type="match status" value="1"/>
</dbReference>
<accession>A0A366EZU4</accession>
<dbReference type="EMBL" id="QNRJ01000001">
    <property type="protein sequence ID" value="RBP07931.1"/>
    <property type="molecule type" value="Genomic_DNA"/>
</dbReference>
<organism evidence="1 2">
    <name type="scientific">Rossellomorea aquimaris</name>
    <dbReference type="NCBI Taxonomy" id="189382"/>
    <lineage>
        <taxon>Bacteria</taxon>
        <taxon>Bacillati</taxon>
        <taxon>Bacillota</taxon>
        <taxon>Bacilli</taxon>
        <taxon>Bacillales</taxon>
        <taxon>Bacillaceae</taxon>
        <taxon>Rossellomorea</taxon>
    </lineage>
</organism>